<reference evidence="1 2" key="1">
    <citation type="submission" date="2016-11" db="EMBL/GenBank/DDBJ databases">
        <title>A multilocus sequence analysis scheme for characterization of bacteria in the genus Thioclava.</title>
        <authorList>
            <person name="Liu Y."/>
            <person name="Shao Z."/>
        </authorList>
    </citation>
    <scope>NUCLEOTIDE SEQUENCE [LARGE SCALE GENOMIC DNA]</scope>
    <source>
        <strain evidence="1 2">11.10-0-13</strain>
    </source>
</reference>
<evidence type="ECO:0000313" key="1">
    <source>
        <dbReference type="EMBL" id="OOY12443.1"/>
    </source>
</evidence>
<dbReference type="EMBL" id="MPZS01000001">
    <property type="protein sequence ID" value="OOY12443.1"/>
    <property type="molecule type" value="Genomic_DNA"/>
</dbReference>
<keyword evidence="2" id="KW-1185">Reference proteome</keyword>
<dbReference type="Proteomes" id="UP000242224">
    <property type="component" value="Unassembled WGS sequence"/>
</dbReference>
<evidence type="ECO:0000313" key="2">
    <source>
        <dbReference type="Proteomes" id="UP000242224"/>
    </source>
</evidence>
<name>A0ABX3MMM5_9RHOB</name>
<protein>
    <recommendedName>
        <fullName evidence="3">Asparagine synthetase domain-containing protein</fullName>
    </recommendedName>
</protein>
<accession>A0ABX3MMM5</accession>
<organism evidence="1 2">
    <name type="scientific">Thioclava marina</name>
    <dbReference type="NCBI Taxonomy" id="1915077"/>
    <lineage>
        <taxon>Bacteria</taxon>
        <taxon>Pseudomonadati</taxon>
        <taxon>Pseudomonadota</taxon>
        <taxon>Alphaproteobacteria</taxon>
        <taxon>Rhodobacterales</taxon>
        <taxon>Paracoccaceae</taxon>
        <taxon>Thioclava</taxon>
    </lineage>
</organism>
<gene>
    <name evidence="1" type="ORF">BMG00_00860</name>
</gene>
<evidence type="ECO:0008006" key="3">
    <source>
        <dbReference type="Google" id="ProtNLM"/>
    </source>
</evidence>
<proteinExistence type="predicted"/>
<comment type="caution">
    <text evidence="1">The sequence shown here is derived from an EMBL/GenBank/DDBJ whole genome shotgun (WGS) entry which is preliminary data.</text>
</comment>
<sequence length="525" mass="59045">MMAETSPPEQPTQAHAICVQQGFDPADALSTQFLLCENPAETLPGLEAIELDRFTLQLGREMPRVEMRDEKGRLFGVFMGIGVDPDGALITDGSFSRFNLDAKDFVTDLEAYIAYSAGRYAVVIDCPRAHEMLFDPVAHLSTVYDPQTRRAASSVMLALTRPIIENPLFDTTAIGNGRARGDTEIAYLLGHSRDAQVKFCMPNHRLNLDSFTPERIWPLPDSFPPCAADEHEKLVGEMVERLRAILHALVDNHPSIMPISGGTDSRKLVACVTDKLDQIGELFAFQHTRYADLDATTGEYVVTELLGQPFRRYTELDAADHAAKRPFEKRQAKRLFWMRTSSVAPPPNEHSRGLTSLTPPGHLHLRGNVMDVMRGVWWGSFANRAEMVSLNLEQEIGSLFLTGSPSKEVIAKWAEDYIRWKLTLPENAQALVYDFIFLELFLHVSSAKYYGYERNFYICPFSDRKLIETSLRFPVEVRFAGTLNEMFLEAADPRLANQPYRGGVRDLIKAGKWTPKTAIREDAAE</sequence>